<dbReference type="EMBL" id="JBHTIV010000005">
    <property type="protein sequence ID" value="MFD0931558.1"/>
    <property type="molecule type" value="Genomic_DNA"/>
</dbReference>
<accession>A0ABW3GMC4</accession>
<dbReference type="InterPro" id="IPR003305">
    <property type="entry name" value="CenC_carb-bd"/>
</dbReference>
<keyword evidence="1 3" id="KW-0732">Signal</keyword>
<organism evidence="6 7">
    <name type="scientific">Psychroflexus salinarum</name>
    <dbReference type="NCBI Taxonomy" id="546024"/>
    <lineage>
        <taxon>Bacteria</taxon>
        <taxon>Pseudomonadati</taxon>
        <taxon>Bacteroidota</taxon>
        <taxon>Flavobacteriia</taxon>
        <taxon>Flavobacteriales</taxon>
        <taxon>Flavobacteriaceae</taxon>
        <taxon>Psychroflexus</taxon>
    </lineage>
</organism>
<dbReference type="Gene3D" id="2.60.120.260">
    <property type="entry name" value="Galactose-binding domain-like"/>
    <property type="match status" value="2"/>
</dbReference>
<proteinExistence type="predicted"/>
<comment type="caution">
    <text evidence="6">The sequence shown here is derived from an EMBL/GenBank/DDBJ whole genome shotgun (WGS) entry which is preliminary data.</text>
</comment>
<dbReference type="InterPro" id="IPR026444">
    <property type="entry name" value="Secre_tail"/>
</dbReference>
<evidence type="ECO:0000256" key="1">
    <source>
        <dbReference type="ARBA" id="ARBA00022729"/>
    </source>
</evidence>
<dbReference type="Pfam" id="PF18962">
    <property type="entry name" value="Por_Secre_tail"/>
    <property type="match status" value="1"/>
</dbReference>
<name>A0ABW3GMC4_9FLAO</name>
<keyword evidence="7" id="KW-1185">Reference proteome</keyword>
<feature type="domain" description="Secretion system C-terminal sorting" evidence="5">
    <location>
        <begin position="379"/>
        <end position="443"/>
    </location>
</feature>
<gene>
    <name evidence="6" type="ORF">ACFQ0R_02995</name>
</gene>
<dbReference type="NCBIfam" id="TIGR04183">
    <property type="entry name" value="Por_Secre_tail"/>
    <property type="match status" value="1"/>
</dbReference>
<dbReference type="SUPFAM" id="SSF49785">
    <property type="entry name" value="Galactose-binding domain-like"/>
    <property type="match status" value="2"/>
</dbReference>
<dbReference type="InterPro" id="IPR008979">
    <property type="entry name" value="Galactose-bd-like_sf"/>
</dbReference>
<protein>
    <submittedName>
        <fullName evidence="6">T9SS type A sorting domain-containing protein</fullName>
    </submittedName>
</protein>
<reference evidence="7" key="1">
    <citation type="journal article" date="2019" name="Int. J. Syst. Evol. Microbiol.">
        <title>The Global Catalogue of Microorganisms (GCM) 10K type strain sequencing project: providing services to taxonomists for standard genome sequencing and annotation.</title>
        <authorList>
            <consortium name="The Broad Institute Genomics Platform"/>
            <consortium name="The Broad Institute Genome Sequencing Center for Infectious Disease"/>
            <person name="Wu L."/>
            <person name="Ma J."/>
        </authorList>
    </citation>
    <scope>NUCLEOTIDE SEQUENCE [LARGE SCALE GENOMIC DNA]</scope>
    <source>
        <strain evidence="7">CCUG 56752</strain>
    </source>
</reference>
<sequence>MKKITLLLIMLLMVTFGFSQELVTNGDFESAPSGAWYGNAFNIVAQGTNNVNQAEVENASPTQPFLTNLSQEIILESGKTYEMSFDAFTDAITSSRTIIVGLGQAGDPFNALTEQPTLTATSQTFTYQFTVNYGDGVADRVLFDMAAETGFVFLDNVSVIEVQTTCDNGVQDGDETGVDCGGSCAPCTNPPSGPPTTPPNRNASDVVSVYSNAYTQAPTDGFQTFGDAVVTEIDFSPNTILKVTTPDNGSGLQYQYFGVTPQFLDLSAMSNMHVDFYFEGNPTAEGTVLLVIAQYSDGTNIQKNFDVTSLASDTWHEMDVAFADFDLNSTNPRDAIQQVIVQVAGDDGSATGPFYVDNLYFHNNTTLSNNKFTQAEFKVYPNPSKDDWNIRTTENIKNVQVYNITGRLVRDLQVNGSEAVINTNGLSSGVYLAKVSNDLDQTKTIKLIKE</sequence>
<feature type="signal peptide" evidence="3">
    <location>
        <begin position="1"/>
        <end position="19"/>
    </location>
</feature>
<keyword evidence="2" id="KW-0378">Hydrolase</keyword>
<evidence type="ECO:0000256" key="3">
    <source>
        <dbReference type="SAM" id="SignalP"/>
    </source>
</evidence>
<dbReference type="Pfam" id="PF02018">
    <property type="entry name" value="CBM_4_9"/>
    <property type="match status" value="1"/>
</dbReference>
<evidence type="ECO:0000259" key="5">
    <source>
        <dbReference type="Pfam" id="PF18962"/>
    </source>
</evidence>
<evidence type="ECO:0000259" key="4">
    <source>
        <dbReference type="Pfam" id="PF02018"/>
    </source>
</evidence>
<evidence type="ECO:0000313" key="6">
    <source>
        <dbReference type="EMBL" id="MFD0931558.1"/>
    </source>
</evidence>
<evidence type="ECO:0000313" key="7">
    <source>
        <dbReference type="Proteomes" id="UP001597049"/>
    </source>
</evidence>
<evidence type="ECO:0000256" key="2">
    <source>
        <dbReference type="ARBA" id="ARBA00022801"/>
    </source>
</evidence>
<dbReference type="Proteomes" id="UP001597049">
    <property type="component" value="Unassembled WGS sequence"/>
</dbReference>
<feature type="chain" id="PRO_5047344082" evidence="3">
    <location>
        <begin position="20"/>
        <end position="450"/>
    </location>
</feature>
<feature type="domain" description="CBM-cenC" evidence="4">
    <location>
        <begin position="21"/>
        <end position="135"/>
    </location>
</feature>